<sequence length="141" mass="15323">MTPPSAYWAHLDRTDKTGLPVGLDVEGRPVAQNFVAASPEVAMEWLRDSVRDSLLDLDTDGFGVAWAWLGDHRAAHRVTASLRQGRPVIFTVTTPSGRWSWSAAPVRALLPLTCRCPAPAPLPRPHLGSTEAAPSLLLFHP</sequence>
<dbReference type="Proteomes" id="UP001550853">
    <property type="component" value="Unassembled WGS sequence"/>
</dbReference>
<dbReference type="RefSeq" id="WP_211266172.1">
    <property type="nucleotide sequence ID" value="NZ_JBEZVI010000015.1"/>
</dbReference>
<organism evidence="1 2">
    <name type="scientific">Streptomyces catenulae</name>
    <dbReference type="NCBI Taxonomy" id="66875"/>
    <lineage>
        <taxon>Bacteria</taxon>
        <taxon>Bacillati</taxon>
        <taxon>Actinomycetota</taxon>
        <taxon>Actinomycetes</taxon>
        <taxon>Kitasatosporales</taxon>
        <taxon>Streptomycetaceae</taxon>
        <taxon>Streptomyces</taxon>
    </lineage>
</organism>
<reference evidence="1 2" key="1">
    <citation type="submission" date="2024-06" db="EMBL/GenBank/DDBJ databases">
        <title>The Natural Products Discovery Center: Release of the First 8490 Sequenced Strains for Exploring Actinobacteria Biosynthetic Diversity.</title>
        <authorList>
            <person name="Kalkreuter E."/>
            <person name="Kautsar S.A."/>
            <person name="Yang D."/>
            <person name="Bader C.D."/>
            <person name="Teijaro C.N."/>
            <person name="Fluegel L."/>
            <person name="Davis C.M."/>
            <person name="Simpson J.R."/>
            <person name="Lauterbach L."/>
            <person name="Steele A.D."/>
            <person name="Gui C."/>
            <person name="Meng S."/>
            <person name="Li G."/>
            <person name="Viehrig K."/>
            <person name="Ye F."/>
            <person name="Su P."/>
            <person name="Kiefer A.F."/>
            <person name="Nichols A."/>
            <person name="Cepeda A.J."/>
            <person name="Yan W."/>
            <person name="Fan B."/>
            <person name="Jiang Y."/>
            <person name="Adhikari A."/>
            <person name="Zheng C.-J."/>
            <person name="Schuster L."/>
            <person name="Cowan T.M."/>
            <person name="Smanski M.J."/>
            <person name="Chevrette M.G."/>
            <person name="De Carvalho L.P.S."/>
            <person name="Shen B."/>
        </authorList>
    </citation>
    <scope>NUCLEOTIDE SEQUENCE [LARGE SCALE GENOMIC DNA]</scope>
    <source>
        <strain evidence="1 2">NPDC033039</strain>
    </source>
</reference>
<evidence type="ECO:0000313" key="1">
    <source>
        <dbReference type="EMBL" id="MEU3712209.1"/>
    </source>
</evidence>
<accession>A0ABV2Z2H9</accession>
<evidence type="ECO:0000313" key="2">
    <source>
        <dbReference type="Proteomes" id="UP001550853"/>
    </source>
</evidence>
<gene>
    <name evidence="1" type="ORF">AB0E61_19215</name>
</gene>
<proteinExistence type="predicted"/>
<keyword evidence="2" id="KW-1185">Reference proteome</keyword>
<protein>
    <submittedName>
        <fullName evidence="1">Uncharacterized protein</fullName>
    </submittedName>
</protein>
<dbReference type="EMBL" id="JBEZVI010000015">
    <property type="protein sequence ID" value="MEU3712209.1"/>
    <property type="molecule type" value="Genomic_DNA"/>
</dbReference>
<name>A0ABV2Z2H9_9ACTN</name>
<comment type="caution">
    <text evidence="1">The sequence shown here is derived from an EMBL/GenBank/DDBJ whole genome shotgun (WGS) entry which is preliminary data.</text>
</comment>